<dbReference type="InterPro" id="IPR014001">
    <property type="entry name" value="Helicase_ATP-bd"/>
</dbReference>
<organism evidence="12 13">
    <name type="scientific">Actinomyces israelii</name>
    <dbReference type="NCBI Taxonomy" id="1659"/>
    <lineage>
        <taxon>Bacteria</taxon>
        <taxon>Bacillati</taxon>
        <taxon>Actinomycetota</taxon>
        <taxon>Actinomycetes</taxon>
        <taxon>Actinomycetales</taxon>
        <taxon>Actinomycetaceae</taxon>
        <taxon>Actinomyces</taxon>
    </lineage>
</organism>
<feature type="region of interest" description="Disordered" evidence="9">
    <location>
        <begin position="1164"/>
        <end position="1216"/>
    </location>
</feature>
<dbReference type="PROSITE" id="PS51194">
    <property type="entry name" value="HELICASE_CTER"/>
    <property type="match status" value="1"/>
</dbReference>
<dbReference type="Pfam" id="PF08494">
    <property type="entry name" value="DEAD_assoc"/>
    <property type="match status" value="1"/>
</dbReference>
<evidence type="ECO:0000259" key="10">
    <source>
        <dbReference type="PROSITE" id="PS51192"/>
    </source>
</evidence>
<evidence type="ECO:0000256" key="4">
    <source>
        <dbReference type="ARBA" id="ARBA00022806"/>
    </source>
</evidence>
<evidence type="ECO:0000259" key="11">
    <source>
        <dbReference type="PROSITE" id="PS51194"/>
    </source>
</evidence>
<keyword evidence="3" id="KW-0378">Hydrolase</keyword>
<feature type="compositionally biased region" description="Gly residues" evidence="9">
    <location>
        <begin position="412"/>
        <end position="422"/>
    </location>
</feature>
<dbReference type="CDD" id="cd17922">
    <property type="entry name" value="DEXHc_LHR-like"/>
    <property type="match status" value="1"/>
</dbReference>
<feature type="region of interest" description="Disordered" evidence="9">
    <location>
        <begin position="804"/>
        <end position="832"/>
    </location>
</feature>
<feature type="region of interest" description="Disordered" evidence="9">
    <location>
        <begin position="1328"/>
        <end position="1362"/>
    </location>
</feature>
<feature type="compositionally biased region" description="Basic and acidic residues" evidence="9">
    <location>
        <begin position="296"/>
        <end position="310"/>
    </location>
</feature>
<dbReference type="InterPro" id="IPR055369">
    <property type="entry name" value="WH2_Lhr"/>
</dbReference>
<dbReference type="Pfam" id="PF23236">
    <property type="entry name" value="WHD_2nd_Lhr"/>
    <property type="match status" value="2"/>
</dbReference>
<feature type="region of interest" description="Disordered" evidence="9">
    <location>
        <begin position="274"/>
        <end position="364"/>
    </location>
</feature>
<evidence type="ECO:0000256" key="7">
    <source>
        <dbReference type="ARBA" id="ARBA00023204"/>
    </source>
</evidence>
<dbReference type="Pfam" id="PF23234">
    <property type="entry name" value="WHD_4th_Lhr"/>
    <property type="match status" value="1"/>
</dbReference>
<feature type="compositionally biased region" description="Low complexity" evidence="9">
    <location>
        <begin position="451"/>
        <end position="477"/>
    </location>
</feature>
<dbReference type="PANTHER" id="PTHR47962:SF5">
    <property type="entry name" value="ATP-DEPENDENT HELICASE LHR-RELATED"/>
    <property type="match status" value="1"/>
</dbReference>
<evidence type="ECO:0000256" key="2">
    <source>
        <dbReference type="ARBA" id="ARBA00022763"/>
    </source>
</evidence>
<feature type="compositionally biased region" description="Basic residues" evidence="9">
    <location>
        <begin position="1554"/>
        <end position="1565"/>
    </location>
</feature>
<feature type="compositionally biased region" description="Basic and acidic residues" evidence="9">
    <location>
        <begin position="1723"/>
        <end position="1734"/>
    </location>
</feature>
<feature type="region of interest" description="Disordered" evidence="9">
    <location>
        <begin position="1723"/>
        <end position="1754"/>
    </location>
</feature>
<dbReference type="Gene3D" id="3.40.50.300">
    <property type="entry name" value="P-loop containing nucleotide triphosphate hydrolases"/>
    <property type="match status" value="2"/>
</dbReference>
<dbReference type="InterPro" id="IPR001650">
    <property type="entry name" value="Helicase_C-like"/>
</dbReference>
<keyword evidence="7" id="KW-0234">DNA repair</keyword>
<dbReference type="InterPro" id="IPR052511">
    <property type="entry name" value="ATP-dep_Helicase"/>
</dbReference>
<comment type="caution">
    <text evidence="12">The sequence shown here is derived from an EMBL/GenBank/DDBJ whole genome shotgun (WGS) entry which is preliminary data.</text>
</comment>
<protein>
    <submittedName>
        <fullName evidence="12">DEAD/DEAH box helicase</fullName>
    </submittedName>
</protein>
<feature type="region of interest" description="Disordered" evidence="9">
    <location>
        <begin position="1472"/>
        <end position="1514"/>
    </location>
</feature>
<feature type="region of interest" description="Disordered" evidence="9">
    <location>
        <begin position="1775"/>
        <end position="1804"/>
    </location>
</feature>
<reference evidence="12" key="1">
    <citation type="submission" date="2022-10" db="EMBL/GenBank/DDBJ databases">
        <title>Genome sequence of Actinomyces israelii ATCC 10048.</title>
        <authorList>
            <person name="Watt R.M."/>
            <person name="Tong W.M."/>
        </authorList>
    </citation>
    <scope>NUCLEOTIDE SEQUENCE</scope>
    <source>
        <strain evidence="12">ATCC 10048</strain>
    </source>
</reference>
<feature type="compositionally biased region" description="Basic and acidic residues" evidence="9">
    <location>
        <begin position="483"/>
        <end position="497"/>
    </location>
</feature>
<keyword evidence="1" id="KW-0547">Nucleotide-binding</keyword>
<dbReference type="InterPro" id="IPR027417">
    <property type="entry name" value="P-loop_NTPase"/>
</dbReference>
<keyword evidence="13" id="KW-1185">Reference proteome</keyword>
<feature type="region of interest" description="Disordered" evidence="9">
    <location>
        <begin position="411"/>
        <end position="502"/>
    </location>
</feature>
<gene>
    <name evidence="12" type="ORF">OHJ16_06660</name>
</gene>
<dbReference type="Pfam" id="PF19306">
    <property type="entry name" value="WHD_Lhr"/>
    <property type="match status" value="1"/>
</dbReference>
<dbReference type="PROSITE" id="PS51192">
    <property type="entry name" value="HELICASE_ATP_BIND_1"/>
    <property type="match status" value="1"/>
</dbReference>
<evidence type="ECO:0000256" key="9">
    <source>
        <dbReference type="SAM" id="MobiDB-lite"/>
    </source>
</evidence>
<evidence type="ECO:0000256" key="1">
    <source>
        <dbReference type="ARBA" id="ARBA00022741"/>
    </source>
</evidence>
<feature type="compositionally biased region" description="Basic and acidic residues" evidence="9">
    <location>
        <begin position="1164"/>
        <end position="1181"/>
    </location>
</feature>
<dbReference type="Pfam" id="PF23235">
    <property type="entry name" value="WHD_3rd_Lhr"/>
    <property type="match status" value="1"/>
</dbReference>
<keyword evidence="5" id="KW-0067">ATP-binding</keyword>
<dbReference type="Pfam" id="PF00271">
    <property type="entry name" value="Helicase_C"/>
    <property type="match status" value="1"/>
</dbReference>
<feature type="region of interest" description="Disordered" evidence="9">
    <location>
        <begin position="1542"/>
        <end position="1601"/>
    </location>
</feature>
<keyword evidence="6" id="KW-0238">DNA-binding</keyword>
<feature type="compositionally biased region" description="Low complexity" evidence="9">
    <location>
        <begin position="811"/>
        <end position="828"/>
    </location>
</feature>
<accession>A0ABT4I7K7</accession>
<keyword evidence="4 12" id="KW-0347">Helicase</keyword>
<feature type="compositionally biased region" description="Low complexity" evidence="9">
    <location>
        <begin position="423"/>
        <end position="433"/>
    </location>
</feature>
<dbReference type="RefSeq" id="WP_268917257.1">
    <property type="nucleotide sequence ID" value="NZ_JAPTMY010000011.1"/>
</dbReference>
<feature type="domain" description="Helicase ATP-binding" evidence="10">
    <location>
        <begin position="39"/>
        <end position="243"/>
    </location>
</feature>
<feature type="compositionally biased region" description="Low complexity" evidence="9">
    <location>
        <begin position="1484"/>
        <end position="1499"/>
    </location>
</feature>
<evidence type="ECO:0000313" key="13">
    <source>
        <dbReference type="Proteomes" id="UP001072034"/>
    </source>
</evidence>
<dbReference type="GO" id="GO:0004386">
    <property type="term" value="F:helicase activity"/>
    <property type="evidence" value="ECO:0007669"/>
    <property type="project" value="UniProtKB-KW"/>
</dbReference>
<dbReference type="Proteomes" id="UP001072034">
    <property type="component" value="Unassembled WGS sequence"/>
</dbReference>
<evidence type="ECO:0000256" key="5">
    <source>
        <dbReference type="ARBA" id="ARBA00022840"/>
    </source>
</evidence>
<feature type="region of interest" description="Disordered" evidence="9">
    <location>
        <begin position="72"/>
        <end position="93"/>
    </location>
</feature>
<dbReference type="PANTHER" id="PTHR47962">
    <property type="entry name" value="ATP-DEPENDENT HELICASE LHR-RELATED-RELATED"/>
    <property type="match status" value="1"/>
</dbReference>
<name>A0ABT4I7K7_9ACTO</name>
<dbReference type="InterPro" id="IPR013701">
    <property type="entry name" value="Lhr-like_DEAD/DEAH_assoc"/>
</dbReference>
<dbReference type="EMBL" id="JAPTMY010000011">
    <property type="protein sequence ID" value="MCZ0857723.1"/>
    <property type="molecule type" value="Genomic_DNA"/>
</dbReference>
<proteinExistence type="predicted"/>
<evidence type="ECO:0000256" key="6">
    <source>
        <dbReference type="ARBA" id="ARBA00023125"/>
    </source>
</evidence>
<dbReference type="InterPro" id="IPR045628">
    <property type="entry name" value="Lhr_WH_dom"/>
</dbReference>
<feature type="domain" description="Helicase C-terminal" evidence="11">
    <location>
        <begin position="375"/>
        <end position="619"/>
    </location>
</feature>
<keyword evidence="8" id="KW-0413">Isomerase</keyword>
<dbReference type="SMART" id="SM00487">
    <property type="entry name" value="DEXDc"/>
    <property type="match status" value="1"/>
</dbReference>
<dbReference type="SUPFAM" id="SSF52540">
    <property type="entry name" value="P-loop containing nucleoside triphosphate hydrolases"/>
    <property type="match status" value="1"/>
</dbReference>
<dbReference type="InterPro" id="IPR011545">
    <property type="entry name" value="DEAD/DEAH_box_helicase_dom"/>
</dbReference>
<dbReference type="Pfam" id="PF00270">
    <property type="entry name" value="DEAD"/>
    <property type="match status" value="1"/>
</dbReference>
<dbReference type="SMART" id="SM00490">
    <property type="entry name" value="HELICc"/>
    <property type="match status" value="1"/>
</dbReference>
<feature type="compositionally biased region" description="Low complexity" evidence="9">
    <location>
        <begin position="1569"/>
        <end position="1593"/>
    </location>
</feature>
<dbReference type="InterPro" id="IPR055368">
    <property type="entry name" value="WH3_Lhr"/>
</dbReference>
<keyword evidence="2" id="KW-0227">DNA damage</keyword>
<dbReference type="InterPro" id="IPR055367">
    <property type="entry name" value="WH4_Lhr"/>
</dbReference>
<evidence type="ECO:0000256" key="8">
    <source>
        <dbReference type="ARBA" id="ARBA00023235"/>
    </source>
</evidence>
<sequence>MIAEPTAAPGLPDAFAPATRAWFGSVFPDGPTPVQERAWAAIGRGENALVIAPTGSGKTLAAFLSAIDRLLRDPPPGRGATRDGSPPGHGRRGVRVLYISPLKALGADVERNLRHPLAGITETAAEFGAPAVPVGVGVRSGDTPAAERRRLRTRPPDILITTPESLYLMLTSAVRQTLRTVETVIVDEIHSFAATKRGTHLALSLERLDDLLERPAQRIGLSATVAPREEIARFLGGTRAVTIVADDGRTAPEVTVTVPVIDMARVPATADRRARMDRALAGPTDAIRRERRGRPGRGDDVRAWRSDRALRQALARGLDGANGVEDAGGPRGAGGTDADGLAPTDPVGGESTDRAGRGRASQTTASIWPHIEEAILDQVLAHRTTLVFVNSRGACERLTAHLNEAHAMRVAAGGGTGPGSDSGAGADSSARPGGATGDPRMTSAVDAHGTSPALAGPAEPAPESAGPAPGRARLAPKPAEPAPARHHESWEMGETKRAQPLPADTPVIARAHHGSVSKEQRLAVERELKSGRLRCVVATASLELGIDMGAIDLVLQVAPPPSIASGLQRVGRADHRVGGRPHGTIYPIERTQLIDAAVAAEGMRAGAIERSALVANALDVLAQQTVAAASVEDLDADDWYATVRRAAPYRELPRVSYDSVLELLAGGYASADLAGFAPRLVRDRDTGALTARPGAQRLAVTASGTIPDRGMFPVVLPEGAQDGGRRRVGELDEEMVNETAVGDIITLGTTSWRVREIGADRVVVDPAPGRSSRLPFWRGDGPGRPAATGAARGAFLREASAGLSDVPAAGPDATSSPSAPVPAPELAAGPGATPDLLDRLAAAGLDANARANLIALLREQRAATGVVPSDTTLVLEQYEDESGGLRIILHSPYGRRVHEPWAMAIRERVQQLLDLAPQIVVADDGIVLQVPALQSRGPGGGRAGARDRLLGGELVVFDAEELTRLVRSRIDGTALFAARFRECAARALLMPVASPGRRTPLWLQRITSGRLLEAAGQFRDFPVLVEAARECLQDVYDLPALADLMKRIAAGTVRLVDAATPTPSPFARPLLFGYTAALLYQEDLPRAERRAHLLSLDPDALAALVGDDAADLLDEEVLARVEAELQRLAPGRRARPDAEGVADLLRELGPLTIDELVARCRGGEEHGEAAGDGDAHADRVDGASGTGSVDRADGAGGEEDGGAEAQDPRRTEPLVAEPAVRGALAELERARRALPVLIGGRPHWTRAEDAAVLHAALGVDIPVWAGNQGDIVRRTAGRGPLDDLVLRHARTRARVTVRGVADAFGLGTAVAGESLARLAGENALVRLDGTRGHSPESARGVLGDDTGGARGPREDAGGGAGEDAAGEWWMAPAVLRRVRNLSLARAREAIRPVSPHALQRLVLTRAGLVEPRAGIDALADAVAALEGVWLPAAAWETTVLPTRVSDYRPAMLDELIASGDVIWRARGGAVSADGTAGGTGRGGSESAAGRGEAPGSPAEIAFYPSDSPLAPEIGEPVDAQHADEVWALAVRGLATAASFEPVRRGLSPGPVAAPRRRVRSRRGRRRYADLLGPRAPAARAAASADGAWPADGASPEDRGGAAEAVGALTAAGGAGAGSGNASGSAAASLVATATWRRLRDPRVDDVETALAGVESVLDRYGVLTPDIALAAGLPGGLGPLMPLLRRMEDTGALLRGRFVEGLGPVQFAERETVEVLRSLAERDGDAGRGTDGARTRRACAGGDGAAGRASASGPPVVVDIKDPACLVGRGVPWPDPALPPEQMGSPGASGAGEGTAVERPTRRGDAKVVLVDGRPVLHATGGWRSLTSFTTEESEFDAALAALVVAGRAEVRAAVMKGEGRASRRIVERVNGRPASGREMSALLGRAGLVRDPKGMRLVVDPYGRR</sequence>
<evidence type="ECO:0000256" key="3">
    <source>
        <dbReference type="ARBA" id="ARBA00022801"/>
    </source>
</evidence>
<evidence type="ECO:0000313" key="12">
    <source>
        <dbReference type="EMBL" id="MCZ0857723.1"/>
    </source>
</evidence>